<protein>
    <submittedName>
        <fullName evidence="1">P-II family nitrogen regulator</fullName>
    </submittedName>
</protein>
<dbReference type="GO" id="GO:0030234">
    <property type="term" value="F:enzyme regulator activity"/>
    <property type="evidence" value="ECO:0007669"/>
    <property type="project" value="InterPro"/>
</dbReference>
<dbReference type="RefSeq" id="WP_168932452.1">
    <property type="nucleotide sequence ID" value="NZ_JABAFD010000008.1"/>
</dbReference>
<dbReference type="PROSITE" id="PS51343">
    <property type="entry name" value="PII_GLNB_DOM"/>
    <property type="match status" value="1"/>
</dbReference>
<dbReference type="Proteomes" id="UP000573963">
    <property type="component" value="Unassembled WGS sequence"/>
</dbReference>
<dbReference type="InterPro" id="IPR002187">
    <property type="entry name" value="N-reg_PII"/>
</dbReference>
<evidence type="ECO:0000313" key="1">
    <source>
        <dbReference type="EMBL" id="NME10368.1"/>
    </source>
</evidence>
<dbReference type="EMBL" id="JABAFD010000008">
    <property type="protein sequence ID" value="NME10368.1"/>
    <property type="molecule type" value="Genomic_DNA"/>
</dbReference>
<dbReference type="SMART" id="SM00938">
    <property type="entry name" value="P-II"/>
    <property type="match status" value="1"/>
</dbReference>
<gene>
    <name evidence="1" type="ORF">HF875_12605</name>
</gene>
<dbReference type="SUPFAM" id="SSF54913">
    <property type="entry name" value="GlnB-like"/>
    <property type="match status" value="2"/>
</dbReference>
<evidence type="ECO:0000313" key="2">
    <source>
        <dbReference type="Proteomes" id="UP000573963"/>
    </source>
</evidence>
<proteinExistence type="predicted"/>
<dbReference type="Pfam" id="PF00543">
    <property type="entry name" value="P-II"/>
    <property type="match status" value="1"/>
</dbReference>
<sequence length="222" mass="24584">MNNKFNSIELELICVIVNFNLGSKVLKHAKQHGITGGTIFLGKGTIKNPILEFLELAESRKEIILMASDKDTSYNALEQLNKKFCFHKQNHGIAFSTSLTDIIDAHYSNSYKKTEESRGVESPMYNLIYTVVDRGKGEFVVKAANKAGSRGATIINGRGSGIHETSKVFAMEIEPEKEIVLIISPNNLTDSIVSSIRDELKINEPGNGIIFVQDVNKAYGLY</sequence>
<dbReference type="Gene3D" id="3.30.70.120">
    <property type="match status" value="2"/>
</dbReference>
<dbReference type="GO" id="GO:0006808">
    <property type="term" value="P:regulation of nitrogen utilization"/>
    <property type="evidence" value="ECO:0007669"/>
    <property type="project" value="InterPro"/>
</dbReference>
<accession>A0AA44DMC8</accession>
<dbReference type="InterPro" id="IPR011322">
    <property type="entry name" value="N-reg_PII-like_a/b"/>
</dbReference>
<comment type="caution">
    <text evidence="1">The sequence shown here is derived from an EMBL/GenBank/DDBJ whole genome shotgun (WGS) entry which is preliminary data.</text>
</comment>
<reference evidence="1 2" key="1">
    <citation type="submission" date="2020-04" db="EMBL/GenBank/DDBJ databases">
        <authorList>
            <person name="Hitch T.C.A."/>
            <person name="Wylensek D."/>
            <person name="Clavel T."/>
        </authorList>
    </citation>
    <scope>NUCLEOTIDE SEQUENCE [LARGE SCALE GENOMIC DNA]</scope>
    <source>
        <strain evidence="1 2">Med78_4-601-WT-2</strain>
    </source>
</reference>
<dbReference type="InterPro" id="IPR015867">
    <property type="entry name" value="N-reg_PII/ATP_PRibTrfase_C"/>
</dbReference>
<dbReference type="AlphaFoldDB" id="A0AA44DMC8"/>
<organism evidence="1 2">
    <name type="scientific">Paraclostridium bifermentans</name>
    <name type="common">Clostridium bifermentans</name>
    <dbReference type="NCBI Taxonomy" id="1490"/>
    <lineage>
        <taxon>Bacteria</taxon>
        <taxon>Bacillati</taxon>
        <taxon>Bacillota</taxon>
        <taxon>Clostridia</taxon>
        <taxon>Peptostreptococcales</taxon>
        <taxon>Peptostreptococcaceae</taxon>
        <taxon>Paraclostridium</taxon>
    </lineage>
</organism>
<name>A0AA44DMC8_PARBF</name>